<dbReference type="InterPro" id="IPR050624">
    <property type="entry name" value="HTH-type_Tx_Regulator"/>
</dbReference>
<dbReference type="SUPFAM" id="SSF46689">
    <property type="entry name" value="Homeodomain-like"/>
    <property type="match status" value="1"/>
</dbReference>
<keyword evidence="1 2" id="KW-0238">DNA-binding</keyword>
<feature type="domain" description="HTH tetR-type" evidence="3">
    <location>
        <begin position="14"/>
        <end position="74"/>
    </location>
</feature>
<name>A0ABT4GKC7_9BACL</name>
<dbReference type="InterPro" id="IPR001647">
    <property type="entry name" value="HTH_TetR"/>
</dbReference>
<dbReference type="Pfam" id="PF00440">
    <property type="entry name" value="TetR_N"/>
    <property type="match status" value="1"/>
</dbReference>
<evidence type="ECO:0000259" key="3">
    <source>
        <dbReference type="PROSITE" id="PS50977"/>
    </source>
</evidence>
<keyword evidence="5" id="KW-1185">Reference proteome</keyword>
<dbReference type="RefSeq" id="WP_268617696.1">
    <property type="nucleotide sequence ID" value="NZ_JAMDMX010000107.1"/>
</dbReference>
<dbReference type="Gene3D" id="1.10.357.10">
    <property type="entry name" value="Tetracycline Repressor, domain 2"/>
    <property type="match status" value="1"/>
</dbReference>
<accession>A0ABT4GKC7</accession>
<sequence length="196" mass="22315">MSPLNDQQLTQIRDDRREQIKKAALTVFARHGIAGTKMSMIAAEAGISQGLFYRYYSSKDSLFTALVQELMEEAGKEIVYITQIPGTPMEQIKTLTQGMLDEDNKHAFMLIQQARKTDDVPEEVKQALEQHSPKVLIDLLVPIFIKGQQIGEFSEGDPKVLLSWYLNIINSLIMQEQHNEEYGFPSVDLLMRIITK</sequence>
<evidence type="ECO:0000313" key="5">
    <source>
        <dbReference type="Proteomes" id="UP001527099"/>
    </source>
</evidence>
<dbReference type="Proteomes" id="UP001527099">
    <property type="component" value="Unassembled WGS sequence"/>
</dbReference>
<organism evidence="4 5">
    <name type="scientific">Paenibacillus alginolyticus</name>
    <dbReference type="NCBI Taxonomy" id="59839"/>
    <lineage>
        <taxon>Bacteria</taxon>
        <taxon>Bacillati</taxon>
        <taxon>Bacillota</taxon>
        <taxon>Bacilli</taxon>
        <taxon>Bacillales</taxon>
        <taxon>Paenibacillaceae</taxon>
        <taxon>Paenibacillus</taxon>
    </lineage>
</organism>
<feature type="DNA-binding region" description="H-T-H motif" evidence="2">
    <location>
        <begin position="37"/>
        <end position="56"/>
    </location>
</feature>
<evidence type="ECO:0000313" key="4">
    <source>
        <dbReference type="EMBL" id="MCY9696665.1"/>
    </source>
</evidence>
<dbReference type="InterPro" id="IPR009057">
    <property type="entry name" value="Homeodomain-like_sf"/>
</dbReference>
<evidence type="ECO:0000256" key="2">
    <source>
        <dbReference type="PROSITE-ProRule" id="PRU00335"/>
    </source>
</evidence>
<dbReference type="InterPro" id="IPR036271">
    <property type="entry name" value="Tet_transcr_reg_TetR-rel_C_sf"/>
</dbReference>
<dbReference type="PRINTS" id="PR00455">
    <property type="entry name" value="HTHTETR"/>
</dbReference>
<dbReference type="PANTHER" id="PTHR43479:SF11">
    <property type="entry name" value="ACREF_ENVCD OPERON REPRESSOR-RELATED"/>
    <property type="match status" value="1"/>
</dbReference>
<dbReference type="PROSITE" id="PS50977">
    <property type="entry name" value="HTH_TETR_2"/>
    <property type="match status" value="1"/>
</dbReference>
<evidence type="ECO:0000256" key="1">
    <source>
        <dbReference type="ARBA" id="ARBA00023125"/>
    </source>
</evidence>
<protein>
    <submittedName>
        <fullName evidence="4">TetR/AcrR family transcriptional regulator</fullName>
    </submittedName>
</protein>
<proteinExistence type="predicted"/>
<reference evidence="4 5" key="1">
    <citation type="submission" date="2022-05" db="EMBL/GenBank/DDBJ databases">
        <title>Genome Sequencing of Bee-Associated Microbes.</title>
        <authorList>
            <person name="Dunlap C."/>
        </authorList>
    </citation>
    <scope>NUCLEOTIDE SEQUENCE [LARGE SCALE GENOMIC DNA]</scope>
    <source>
        <strain evidence="4 5">NRRL B-14421</strain>
    </source>
</reference>
<comment type="caution">
    <text evidence="4">The sequence shown here is derived from an EMBL/GenBank/DDBJ whole genome shotgun (WGS) entry which is preliminary data.</text>
</comment>
<dbReference type="EMBL" id="JAMDMX010000107">
    <property type="protein sequence ID" value="MCY9696665.1"/>
    <property type="molecule type" value="Genomic_DNA"/>
</dbReference>
<gene>
    <name evidence="4" type="ORF">M5X19_27725</name>
</gene>
<dbReference type="PANTHER" id="PTHR43479">
    <property type="entry name" value="ACREF/ENVCD OPERON REPRESSOR-RELATED"/>
    <property type="match status" value="1"/>
</dbReference>
<dbReference type="SUPFAM" id="SSF48498">
    <property type="entry name" value="Tetracyclin repressor-like, C-terminal domain"/>
    <property type="match status" value="1"/>
</dbReference>